<protein>
    <submittedName>
        <fullName evidence="1">BgTH12-00876</fullName>
    </submittedName>
</protein>
<comment type="caution">
    <text evidence="1">The sequence shown here is derived from an EMBL/GenBank/DDBJ whole genome shotgun (WGS) entry which is preliminary data.</text>
</comment>
<name>A0A9W4GIY9_BLUGR</name>
<dbReference type="EMBL" id="CAJHIT010000009">
    <property type="protein sequence ID" value="CAD6505385.1"/>
    <property type="molecule type" value="Genomic_DNA"/>
</dbReference>
<sequence>MDLRLRQLVHH</sequence>
<evidence type="ECO:0000313" key="1">
    <source>
        <dbReference type="EMBL" id="CAD6505385.1"/>
    </source>
</evidence>
<reference evidence="1" key="1">
    <citation type="submission" date="2020-10" db="EMBL/GenBank/DDBJ databases">
        <authorList>
            <person name="Muller C M."/>
        </authorList>
    </citation>
    <scope>NUCLEOTIDE SEQUENCE</scope>
    <source>
        <strain evidence="1">THUN-12</strain>
    </source>
</reference>
<proteinExistence type="predicted"/>
<evidence type="ECO:0000313" key="2">
    <source>
        <dbReference type="Proteomes" id="UP000683417"/>
    </source>
</evidence>
<dbReference type="Proteomes" id="UP000683417">
    <property type="component" value="Unassembled WGS sequence"/>
</dbReference>
<accession>A0A9W4GIY9</accession>
<gene>
    <name evidence="1" type="ORF">BGTH12_LOCUS6743</name>
</gene>
<organism evidence="1 2">
    <name type="scientific">Blumeria graminis f. sp. triticale</name>
    <dbReference type="NCBI Taxonomy" id="1689686"/>
    <lineage>
        <taxon>Eukaryota</taxon>
        <taxon>Fungi</taxon>
        <taxon>Dikarya</taxon>
        <taxon>Ascomycota</taxon>
        <taxon>Pezizomycotina</taxon>
        <taxon>Leotiomycetes</taxon>
        <taxon>Erysiphales</taxon>
        <taxon>Erysiphaceae</taxon>
        <taxon>Blumeria</taxon>
    </lineage>
</organism>